<sequence length="219" mass="24861">MALKLWHCAGSRSIRPLWTLLEMGLDFELETMLFPPRFVHPGYTELNPIGTVPFFTDSSDPDHLVSMTESTGISQYLADKYGPTELAVLPSEPAYGDYLNWLHRSDATLTFPQTLVLRYTVLEPEATRLPKVAEDYTKWFFSRLRSVELALSDGREFLCADRFTLADISVGFALYFADLLSLKGGFKPHTLAYYERLKERPNFHKAIANDGSQNILEGL</sequence>
<accession>A0ABY5TPL0</accession>
<dbReference type="PANTHER" id="PTHR44051:SF21">
    <property type="entry name" value="GLUTATHIONE S-TRANSFERASE FAMILY PROTEIN"/>
    <property type="match status" value="1"/>
</dbReference>
<dbReference type="Proteomes" id="UP001059934">
    <property type="component" value="Chromosome"/>
</dbReference>
<keyword evidence="4" id="KW-1185">Reference proteome</keyword>
<dbReference type="SFLD" id="SFLDS00019">
    <property type="entry name" value="Glutathione_Transferase_(cytos"/>
    <property type="match status" value="1"/>
</dbReference>
<evidence type="ECO:0000259" key="2">
    <source>
        <dbReference type="PROSITE" id="PS50405"/>
    </source>
</evidence>
<dbReference type="EMBL" id="CP103416">
    <property type="protein sequence ID" value="UVW34094.1"/>
    <property type="molecule type" value="Genomic_DNA"/>
</dbReference>
<dbReference type="SUPFAM" id="SSF52833">
    <property type="entry name" value="Thioredoxin-like"/>
    <property type="match status" value="1"/>
</dbReference>
<evidence type="ECO:0000313" key="4">
    <source>
        <dbReference type="Proteomes" id="UP001059934"/>
    </source>
</evidence>
<dbReference type="PROSITE" id="PS50404">
    <property type="entry name" value="GST_NTER"/>
    <property type="match status" value="1"/>
</dbReference>
<dbReference type="InterPro" id="IPR040079">
    <property type="entry name" value="Glutathione_S-Trfase"/>
</dbReference>
<organism evidence="3 4">
    <name type="scientific">SAR92 clade bacterium H455</name>
    <dbReference type="NCBI Taxonomy" id="2974818"/>
    <lineage>
        <taxon>Bacteria</taxon>
        <taxon>Pseudomonadati</taxon>
        <taxon>Pseudomonadota</taxon>
        <taxon>Gammaproteobacteria</taxon>
        <taxon>Cellvibrionales</taxon>
        <taxon>Porticoccaceae</taxon>
        <taxon>SAR92 clade</taxon>
    </lineage>
</organism>
<evidence type="ECO:0000313" key="3">
    <source>
        <dbReference type="EMBL" id="UVW34094.1"/>
    </source>
</evidence>
<dbReference type="InterPro" id="IPR036249">
    <property type="entry name" value="Thioredoxin-like_sf"/>
</dbReference>
<evidence type="ECO:0000259" key="1">
    <source>
        <dbReference type="PROSITE" id="PS50404"/>
    </source>
</evidence>
<dbReference type="SFLD" id="SFLDG01150">
    <property type="entry name" value="Main.1:_Beta-like"/>
    <property type="match status" value="1"/>
</dbReference>
<dbReference type="CDD" id="cd03046">
    <property type="entry name" value="GST_N_GTT1_like"/>
    <property type="match status" value="1"/>
</dbReference>
<dbReference type="PROSITE" id="PS50405">
    <property type="entry name" value="GST_CTER"/>
    <property type="match status" value="1"/>
</dbReference>
<reference evidence="3" key="1">
    <citation type="submission" date="2022-08" db="EMBL/GenBank/DDBJ databases">
        <title>Catabolic pathway analysis in culturable SAR92 clade bacteria reveals their overlooked roles in DMSP degradation in coastal seas.</title>
        <authorList>
            <person name="He X."/>
            <person name="Zhang X."/>
            <person name="Zhang Y."/>
        </authorList>
    </citation>
    <scope>NUCLEOTIDE SEQUENCE</scope>
    <source>
        <strain evidence="3">H455</strain>
    </source>
</reference>
<dbReference type="InterPro" id="IPR004045">
    <property type="entry name" value="Glutathione_S-Trfase_N"/>
</dbReference>
<dbReference type="Pfam" id="PF13417">
    <property type="entry name" value="GST_N_3"/>
    <property type="match status" value="1"/>
</dbReference>
<name>A0ABY5TPL0_9GAMM</name>
<dbReference type="SFLD" id="SFLDG00358">
    <property type="entry name" value="Main_(cytGST)"/>
    <property type="match status" value="1"/>
</dbReference>
<dbReference type="SUPFAM" id="SSF47616">
    <property type="entry name" value="GST C-terminal domain-like"/>
    <property type="match status" value="1"/>
</dbReference>
<dbReference type="PANTHER" id="PTHR44051">
    <property type="entry name" value="GLUTATHIONE S-TRANSFERASE-RELATED"/>
    <property type="match status" value="1"/>
</dbReference>
<protein>
    <submittedName>
        <fullName evidence="3">Glutathione S-transferase family protein</fullName>
    </submittedName>
</protein>
<gene>
    <name evidence="3" type="ORF">NYF23_08625</name>
</gene>
<dbReference type="Gene3D" id="3.40.30.10">
    <property type="entry name" value="Glutaredoxin"/>
    <property type="match status" value="1"/>
</dbReference>
<proteinExistence type="predicted"/>
<feature type="domain" description="GST C-terminal" evidence="2">
    <location>
        <begin position="91"/>
        <end position="218"/>
    </location>
</feature>
<dbReference type="InterPro" id="IPR036282">
    <property type="entry name" value="Glutathione-S-Trfase_C_sf"/>
</dbReference>
<feature type="domain" description="GST N-terminal" evidence="1">
    <location>
        <begin position="1"/>
        <end position="85"/>
    </location>
</feature>
<dbReference type="InterPro" id="IPR010987">
    <property type="entry name" value="Glutathione-S-Trfase_C-like"/>
</dbReference>
<dbReference type="Gene3D" id="1.20.1050.10">
    <property type="match status" value="1"/>
</dbReference>